<dbReference type="Gene3D" id="1.10.1660.10">
    <property type="match status" value="1"/>
</dbReference>
<dbReference type="AlphaFoldDB" id="A0AAJ1R825"/>
<dbReference type="GO" id="GO:0003700">
    <property type="term" value="F:DNA-binding transcription factor activity"/>
    <property type="evidence" value="ECO:0007669"/>
    <property type="project" value="InterPro"/>
</dbReference>
<dbReference type="EMBL" id="SDWY01000001">
    <property type="protein sequence ID" value="MDN6899461.1"/>
    <property type="molecule type" value="Genomic_DNA"/>
</dbReference>
<gene>
    <name evidence="4" type="ORF">DLJ48_06295</name>
    <name evidence="3" type="ORF">EVC35_00355</name>
</gene>
<dbReference type="InterPro" id="IPR000551">
    <property type="entry name" value="MerR-type_HTH_dom"/>
</dbReference>
<dbReference type="SMART" id="SM00422">
    <property type="entry name" value="HTH_MERR"/>
    <property type="match status" value="1"/>
</dbReference>
<keyword evidence="5" id="KW-1185">Reference proteome</keyword>
<evidence type="ECO:0000259" key="2">
    <source>
        <dbReference type="PROSITE" id="PS50937"/>
    </source>
</evidence>
<dbReference type="PANTHER" id="PTHR30204">
    <property type="entry name" value="REDOX-CYCLING DRUG-SENSING TRANSCRIPTIONAL ACTIVATOR SOXR"/>
    <property type="match status" value="1"/>
</dbReference>
<protein>
    <submittedName>
        <fullName evidence="3">MerR family transcriptional regulator</fullName>
    </submittedName>
</protein>
<feature type="domain" description="HTH merR-type" evidence="2">
    <location>
        <begin position="1"/>
        <end position="70"/>
    </location>
</feature>
<evidence type="ECO:0000313" key="4">
    <source>
        <dbReference type="EMBL" id="QAS70158.1"/>
    </source>
</evidence>
<dbReference type="Pfam" id="PF13411">
    <property type="entry name" value="MerR_1"/>
    <property type="match status" value="1"/>
</dbReference>
<dbReference type="PROSITE" id="PS50937">
    <property type="entry name" value="HTH_MERR_2"/>
    <property type="match status" value="1"/>
</dbReference>
<reference evidence="4 5" key="1">
    <citation type="journal article" date="2019" name="Syst. Appl. Microbiol.">
        <title>Oenococcus sicerae sp. nov., isolated from French cider.</title>
        <authorList>
            <person name="Cousin F.J."/>
            <person name="Le Guellec R."/>
            <person name="Chagnot C."/>
            <person name="Goux D."/>
            <person name="Dalmasso M."/>
            <person name="Laplace J.M."/>
            <person name="Cretenet M."/>
        </authorList>
    </citation>
    <scope>NUCLEOTIDE SEQUENCE [LARGE SCALE GENOMIC DNA]</scope>
    <source>
        <strain evidence="4 5">UCMA 15228</strain>
    </source>
</reference>
<dbReference type="CDD" id="cd01109">
    <property type="entry name" value="HTH_YyaN"/>
    <property type="match status" value="1"/>
</dbReference>
<keyword evidence="1" id="KW-0238">DNA-binding</keyword>
<dbReference type="GO" id="GO:0003677">
    <property type="term" value="F:DNA binding"/>
    <property type="evidence" value="ECO:0007669"/>
    <property type="project" value="UniProtKB-KW"/>
</dbReference>
<dbReference type="PANTHER" id="PTHR30204:SF82">
    <property type="entry name" value="TRANSCRIPTIONAL REGULATOR, MERR FAMILY"/>
    <property type="match status" value="1"/>
</dbReference>
<reference evidence="3" key="2">
    <citation type="submission" date="2019-01" db="EMBL/GenBank/DDBJ databases">
        <title>Oenococcus sicerae UCMA17102.</title>
        <authorList>
            <person name="Cousin F.J."/>
            <person name="Le Guellec R."/>
            <person name="Cretenet M."/>
        </authorList>
    </citation>
    <scope>NUCLEOTIDE SEQUENCE</scope>
    <source>
        <strain evidence="3">UCMA17102</strain>
    </source>
</reference>
<dbReference type="Proteomes" id="UP001167919">
    <property type="component" value="Unassembled WGS sequence"/>
</dbReference>
<proteinExistence type="predicted"/>
<name>A0AAJ1R825_9LACO</name>
<dbReference type="EMBL" id="CP029684">
    <property type="protein sequence ID" value="QAS70158.1"/>
    <property type="molecule type" value="Genomic_DNA"/>
</dbReference>
<evidence type="ECO:0000256" key="1">
    <source>
        <dbReference type="ARBA" id="ARBA00023125"/>
    </source>
</evidence>
<evidence type="ECO:0000313" key="5">
    <source>
        <dbReference type="Proteomes" id="UP000286907"/>
    </source>
</evidence>
<dbReference type="Proteomes" id="UP000286907">
    <property type="component" value="Chromosome"/>
</dbReference>
<dbReference type="InterPro" id="IPR009061">
    <property type="entry name" value="DNA-bd_dom_put_sf"/>
</dbReference>
<dbReference type="InterPro" id="IPR047057">
    <property type="entry name" value="MerR_fam"/>
</dbReference>
<organism evidence="3 6">
    <name type="scientific">Oenococcus sicerae</name>
    <dbReference type="NCBI Taxonomy" id="2203724"/>
    <lineage>
        <taxon>Bacteria</taxon>
        <taxon>Bacillati</taxon>
        <taxon>Bacillota</taxon>
        <taxon>Bacilli</taxon>
        <taxon>Lactobacillales</taxon>
        <taxon>Lactobacillaceae</taxon>
        <taxon>Oenococcus</taxon>
    </lineage>
</organism>
<evidence type="ECO:0000313" key="6">
    <source>
        <dbReference type="Proteomes" id="UP001167919"/>
    </source>
</evidence>
<sequence length="125" mass="14561">MLSVKDVSKRLHLTAYTIRYYDDQGLFPNTSRDVNNQRQFAEDDLVWIHTIDCFRQAGMTVKELRHYTDLVQSGPSTQAERYQMILKLQKKAVSEMAAIQKRMIVINRKLAFYGQALTSDEKNQS</sequence>
<dbReference type="SUPFAM" id="SSF46955">
    <property type="entry name" value="Putative DNA-binding domain"/>
    <property type="match status" value="1"/>
</dbReference>
<accession>A0AAJ1R825</accession>
<reference evidence="4" key="3">
    <citation type="submission" date="2020-01" db="EMBL/GenBank/DDBJ databases">
        <authorList>
            <person name="Cousin F.J."/>
            <person name="Le Guellec R."/>
            <person name="Cretenet M."/>
        </authorList>
    </citation>
    <scope>NUCLEOTIDE SEQUENCE</scope>
    <source>
        <strain evidence="4">UCMA 15228</strain>
    </source>
</reference>
<dbReference type="RefSeq" id="WP_128686627.1">
    <property type="nucleotide sequence ID" value="NZ_CP029684.2"/>
</dbReference>
<evidence type="ECO:0000313" key="3">
    <source>
        <dbReference type="EMBL" id="MDN6899461.1"/>
    </source>
</evidence>